<keyword evidence="4" id="KW-1185">Reference proteome</keyword>
<evidence type="ECO:0000259" key="2">
    <source>
        <dbReference type="Pfam" id="PF08543"/>
    </source>
</evidence>
<evidence type="ECO:0000256" key="1">
    <source>
        <dbReference type="ARBA" id="ARBA00022977"/>
    </source>
</evidence>
<dbReference type="InterPro" id="IPR029056">
    <property type="entry name" value="Ribokinase-like"/>
</dbReference>
<sequence length="84" mass="8698">MLVGPEGTRRFDGPRIATANTHGTGCSLSSAIAANRAAGSTWPDAVAAAKSWLSEALRTSDRLDVGAGHGPVNHFHALWQEASS</sequence>
<evidence type="ECO:0000313" key="4">
    <source>
        <dbReference type="Proteomes" id="UP001321486"/>
    </source>
</evidence>
<dbReference type="Proteomes" id="UP001321486">
    <property type="component" value="Chromosome"/>
</dbReference>
<organism evidence="3 4">
    <name type="scientific">Frondihabitans sucicola</name>
    <dbReference type="NCBI Taxonomy" id="1268041"/>
    <lineage>
        <taxon>Bacteria</taxon>
        <taxon>Bacillati</taxon>
        <taxon>Actinomycetota</taxon>
        <taxon>Actinomycetes</taxon>
        <taxon>Micrococcales</taxon>
        <taxon>Microbacteriaceae</taxon>
        <taxon>Frondihabitans</taxon>
    </lineage>
</organism>
<dbReference type="PANTHER" id="PTHR20858">
    <property type="entry name" value="PHOSPHOMETHYLPYRIMIDINE KINASE"/>
    <property type="match status" value="1"/>
</dbReference>
<proteinExistence type="predicted"/>
<reference evidence="4" key="1">
    <citation type="journal article" date="2019" name="Int. J. Syst. Evol. Microbiol.">
        <title>The Global Catalogue of Microorganisms (GCM) 10K type strain sequencing project: providing services to taxonomists for standard genome sequencing and annotation.</title>
        <authorList>
            <consortium name="The Broad Institute Genomics Platform"/>
            <consortium name="The Broad Institute Genome Sequencing Center for Infectious Disease"/>
            <person name="Wu L."/>
            <person name="Ma J."/>
        </authorList>
    </citation>
    <scope>NUCLEOTIDE SEQUENCE [LARGE SCALE GENOMIC DNA]</scope>
    <source>
        <strain evidence="4">NBRC 108728</strain>
    </source>
</reference>
<dbReference type="Pfam" id="PF08543">
    <property type="entry name" value="Phos_pyr_kin"/>
    <property type="match status" value="1"/>
</dbReference>
<gene>
    <name evidence="3" type="ORF">GCM10025867_29560</name>
</gene>
<dbReference type="InterPro" id="IPR013749">
    <property type="entry name" value="PM/HMP-P_kinase-1"/>
</dbReference>
<dbReference type="EMBL" id="AP027732">
    <property type="protein sequence ID" value="BDZ50715.1"/>
    <property type="molecule type" value="Genomic_DNA"/>
</dbReference>
<dbReference type="Gene3D" id="3.40.1190.20">
    <property type="match status" value="1"/>
</dbReference>
<dbReference type="PANTHER" id="PTHR20858:SF17">
    <property type="entry name" value="HYDROXYMETHYLPYRIMIDINE_PHOSPHOMETHYLPYRIMIDINE KINASE THI20-RELATED"/>
    <property type="match status" value="1"/>
</dbReference>
<keyword evidence="1" id="KW-0784">Thiamine biosynthesis</keyword>
<feature type="domain" description="Pyridoxamine kinase/Phosphomethylpyrimidine kinase" evidence="2">
    <location>
        <begin position="4"/>
        <end position="73"/>
    </location>
</feature>
<dbReference type="SUPFAM" id="SSF53613">
    <property type="entry name" value="Ribokinase-like"/>
    <property type="match status" value="1"/>
</dbReference>
<protein>
    <recommendedName>
        <fullName evidence="2">Pyridoxamine kinase/Phosphomethylpyrimidine kinase domain-containing protein</fullName>
    </recommendedName>
</protein>
<name>A0ABM8GQI3_9MICO</name>
<accession>A0ABM8GQI3</accession>
<evidence type="ECO:0000313" key="3">
    <source>
        <dbReference type="EMBL" id="BDZ50715.1"/>
    </source>
</evidence>